<dbReference type="KEGG" id="adin:H7849_04275"/>
<dbReference type="RefSeq" id="WP_186744426.1">
    <property type="nucleotide sequence ID" value="NZ_CP060394.1"/>
</dbReference>
<feature type="domain" description="STAS" evidence="1">
    <location>
        <begin position="1"/>
        <end position="99"/>
    </location>
</feature>
<evidence type="ECO:0000259" key="1">
    <source>
        <dbReference type="PROSITE" id="PS50801"/>
    </source>
</evidence>
<gene>
    <name evidence="2" type="ORF">H7849_04275</name>
</gene>
<protein>
    <submittedName>
        <fullName evidence="2">STAS domain-containing protein</fullName>
    </submittedName>
</protein>
<organism evidence="2 3">
    <name type="scientific">Alloacidobacterium dinghuense</name>
    <dbReference type="NCBI Taxonomy" id="2763107"/>
    <lineage>
        <taxon>Bacteria</taxon>
        <taxon>Pseudomonadati</taxon>
        <taxon>Acidobacteriota</taxon>
        <taxon>Terriglobia</taxon>
        <taxon>Terriglobales</taxon>
        <taxon>Acidobacteriaceae</taxon>
        <taxon>Alloacidobacterium</taxon>
    </lineage>
</organism>
<dbReference type="InterPro" id="IPR036513">
    <property type="entry name" value="STAS_dom_sf"/>
</dbReference>
<reference evidence="2 3" key="1">
    <citation type="submission" date="2020-08" db="EMBL/GenBank/DDBJ databases">
        <title>Edaphobacter telluris sp. nov. and Acidobacterium dinghuensis sp. nov., two acidobacteria isolated from forest soil.</title>
        <authorList>
            <person name="Fu J."/>
            <person name="Qiu L."/>
        </authorList>
    </citation>
    <scope>NUCLEOTIDE SEQUENCE [LARGE SCALE GENOMIC DNA]</scope>
    <source>
        <strain evidence="2">4Y35</strain>
    </source>
</reference>
<name>A0A7G8BKX4_9BACT</name>
<dbReference type="AlphaFoldDB" id="A0A7G8BKX4"/>
<keyword evidence="3" id="KW-1185">Reference proteome</keyword>
<dbReference type="Proteomes" id="UP000515312">
    <property type="component" value="Chromosome"/>
</dbReference>
<proteinExistence type="predicted"/>
<dbReference type="EMBL" id="CP060394">
    <property type="protein sequence ID" value="QNI33194.1"/>
    <property type="molecule type" value="Genomic_DNA"/>
</dbReference>
<dbReference type="SUPFAM" id="SSF52091">
    <property type="entry name" value="SpoIIaa-like"/>
    <property type="match status" value="1"/>
</dbReference>
<accession>A0A7G8BKX4</accession>
<dbReference type="InterPro" id="IPR002645">
    <property type="entry name" value="STAS_dom"/>
</dbReference>
<dbReference type="Pfam" id="PF01740">
    <property type="entry name" value="STAS"/>
    <property type="match status" value="1"/>
</dbReference>
<dbReference type="Gene3D" id="3.30.750.24">
    <property type="entry name" value="STAS domain"/>
    <property type="match status" value="1"/>
</dbReference>
<evidence type="ECO:0000313" key="3">
    <source>
        <dbReference type="Proteomes" id="UP000515312"/>
    </source>
</evidence>
<dbReference type="CDD" id="cd07043">
    <property type="entry name" value="STAS_anti-anti-sigma_factors"/>
    <property type="match status" value="1"/>
</dbReference>
<sequence>MVKQLPEKLSLRQRWIFFREIENYMNAERPRLVLDCTNIHQMDRIAIHVLLRCLEEAMKRNGDVKLAAIPREALATLERIGAIRLFEVFHTTQEAVNSFHQAPMYAISQELLSGSSPLASEQAA</sequence>
<dbReference type="PROSITE" id="PS50801">
    <property type="entry name" value="STAS"/>
    <property type="match status" value="1"/>
</dbReference>
<evidence type="ECO:0000313" key="2">
    <source>
        <dbReference type="EMBL" id="QNI33194.1"/>
    </source>
</evidence>